<keyword evidence="9" id="KW-0645">Protease</keyword>
<evidence type="ECO:0000256" key="6">
    <source>
        <dbReference type="ARBA" id="ARBA00023136"/>
    </source>
</evidence>
<evidence type="ECO:0000256" key="5">
    <source>
        <dbReference type="ARBA" id="ARBA00022989"/>
    </source>
</evidence>
<dbReference type="Proteomes" id="UP001185092">
    <property type="component" value="Unassembled WGS sequence"/>
</dbReference>
<evidence type="ECO:0000256" key="2">
    <source>
        <dbReference type="ARBA" id="ARBA00009045"/>
    </source>
</evidence>
<feature type="domain" description="Peptidase S54 rhomboid" evidence="8">
    <location>
        <begin position="37"/>
        <end position="184"/>
    </location>
</feature>
<feature type="transmembrane region" description="Helical" evidence="7">
    <location>
        <begin position="110"/>
        <end position="129"/>
    </location>
</feature>
<dbReference type="InterPro" id="IPR050925">
    <property type="entry name" value="Rhomboid_protease_S54"/>
</dbReference>
<evidence type="ECO:0000313" key="9">
    <source>
        <dbReference type="EMBL" id="MDR6238339.1"/>
    </source>
</evidence>
<dbReference type="AlphaFoldDB" id="A0AAE3XNJ1"/>
<feature type="transmembrane region" description="Helical" evidence="7">
    <location>
        <begin position="136"/>
        <end position="157"/>
    </location>
</feature>
<dbReference type="PANTHER" id="PTHR43731">
    <property type="entry name" value="RHOMBOID PROTEASE"/>
    <property type="match status" value="1"/>
</dbReference>
<accession>A0AAE3XNJ1</accession>
<evidence type="ECO:0000256" key="4">
    <source>
        <dbReference type="ARBA" id="ARBA00022801"/>
    </source>
</evidence>
<evidence type="ECO:0000256" key="7">
    <source>
        <dbReference type="SAM" id="Phobius"/>
    </source>
</evidence>
<evidence type="ECO:0000313" key="10">
    <source>
        <dbReference type="Proteomes" id="UP001185092"/>
    </source>
</evidence>
<feature type="transmembrane region" description="Helical" evidence="7">
    <location>
        <begin position="77"/>
        <end position="98"/>
    </location>
</feature>
<comment type="caution">
    <text evidence="9">The sequence shown here is derived from an EMBL/GenBank/DDBJ whole genome shotgun (WGS) entry which is preliminary data.</text>
</comment>
<dbReference type="PANTHER" id="PTHR43731:SF14">
    <property type="entry name" value="PRESENILIN-ASSOCIATED RHOMBOID-LIKE PROTEIN, MITOCHONDRIAL"/>
    <property type="match status" value="1"/>
</dbReference>
<keyword evidence="10" id="KW-1185">Reference proteome</keyword>
<dbReference type="InterPro" id="IPR022764">
    <property type="entry name" value="Peptidase_S54_rhomboid_dom"/>
</dbReference>
<sequence>MTYAILIITVLVSFYAFKRYDIVNRLLFRPYLIKQTGQYDRFLTSGFIHGDTVHLLFNMITFYFFGGTAEHIFKQFFGEAGTIYFGLFYLLGIIVANIPTFIKEMNNPNYGALGASGAVSAVLFFTILFSPTSTIYVYFFPIKAWLFGILYIAYTIYSSQNRRDNINHDAHLWGAVFGIIVGCLIDTSAPARFIHLILG</sequence>
<keyword evidence="4" id="KW-0378">Hydrolase</keyword>
<dbReference type="SUPFAM" id="SSF144091">
    <property type="entry name" value="Rhomboid-like"/>
    <property type="match status" value="1"/>
</dbReference>
<proteinExistence type="inferred from homology"/>
<dbReference type="GO" id="GO:0016020">
    <property type="term" value="C:membrane"/>
    <property type="evidence" value="ECO:0007669"/>
    <property type="project" value="UniProtKB-SubCell"/>
</dbReference>
<dbReference type="EMBL" id="JAVDQD010000001">
    <property type="protein sequence ID" value="MDR6238339.1"/>
    <property type="molecule type" value="Genomic_DNA"/>
</dbReference>
<evidence type="ECO:0000259" key="8">
    <source>
        <dbReference type="Pfam" id="PF01694"/>
    </source>
</evidence>
<evidence type="ECO:0000256" key="1">
    <source>
        <dbReference type="ARBA" id="ARBA00004141"/>
    </source>
</evidence>
<dbReference type="GO" id="GO:0006508">
    <property type="term" value="P:proteolysis"/>
    <property type="evidence" value="ECO:0007669"/>
    <property type="project" value="UniProtKB-KW"/>
</dbReference>
<dbReference type="InterPro" id="IPR035952">
    <property type="entry name" value="Rhomboid-like_sf"/>
</dbReference>
<dbReference type="Pfam" id="PF01694">
    <property type="entry name" value="Rhomboid"/>
    <property type="match status" value="1"/>
</dbReference>
<name>A0AAE3XNJ1_9BACT</name>
<comment type="subcellular location">
    <subcellularLocation>
        <location evidence="1">Membrane</location>
        <topology evidence="1">Multi-pass membrane protein</topology>
    </subcellularLocation>
</comment>
<protein>
    <submittedName>
        <fullName evidence="9">Membrane associated rhomboid family serine protease</fullName>
    </submittedName>
</protein>
<reference evidence="9" key="1">
    <citation type="submission" date="2023-07" db="EMBL/GenBank/DDBJ databases">
        <title>Genomic Encyclopedia of Type Strains, Phase IV (KMG-IV): sequencing the most valuable type-strain genomes for metagenomic binning, comparative biology and taxonomic classification.</title>
        <authorList>
            <person name="Goeker M."/>
        </authorList>
    </citation>
    <scope>NUCLEOTIDE SEQUENCE</scope>
    <source>
        <strain evidence="9">DSM 26174</strain>
    </source>
</reference>
<keyword evidence="5 7" id="KW-1133">Transmembrane helix</keyword>
<organism evidence="9 10">
    <name type="scientific">Aureibacter tunicatorum</name>
    <dbReference type="NCBI Taxonomy" id="866807"/>
    <lineage>
        <taxon>Bacteria</taxon>
        <taxon>Pseudomonadati</taxon>
        <taxon>Bacteroidota</taxon>
        <taxon>Cytophagia</taxon>
        <taxon>Cytophagales</taxon>
        <taxon>Persicobacteraceae</taxon>
        <taxon>Aureibacter</taxon>
    </lineage>
</organism>
<dbReference type="GO" id="GO:0004252">
    <property type="term" value="F:serine-type endopeptidase activity"/>
    <property type="evidence" value="ECO:0007669"/>
    <property type="project" value="InterPro"/>
</dbReference>
<evidence type="ECO:0000256" key="3">
    <source>
        <dbReference type="ARBA" id="ARBA00022692"/>
    </source>
</evidence>
<dbReference type="Gene3D" id="1.20.1540.10">
    <property type="entry name" value="Rhomboid-like"/>
    <property type="match status" value="1"/>
</dbReference>
<comment type="similarity">
    <text evidence="2">Belongs to the peptidase S54 family.</text>
</comment>
<keyword evidence="3 7" id="KW-0812">Transmembrane</keyword>
<feature type="transmembrane region" description="Helical" evidence="7">
    <location>
        <begin position="172"/>
        <end position="194"/>
    </location>
</feature>
<gene>
    <name evidence="9" type="ORF">HNQ88_001315</name>
</gene>
<feature type="transmembrane region" description="Helical" evidence="7">
    <location>
        <begin position="42"/>
        <end position="65"/>
    </location>
</feature>
<keyword evidence="6 7" id="KW-0472">Membrane</keyword>
<dbReference type="RefSeq" id="WP_309937823.1">
    <property type="nucleotide sequence ID" value="NZ_AP025305.1"/>
</dbReference>